<dbReference type="Proteomes" id="UP000774804">
    <property type="component" value="Unassembled WGS sequence"/>
</dbReference>
<dbReference type="Proteomes" id="UP000736787">
    <property type="component" value="Unassembled WGS sequence"/>
</dbReference>
<dbReference type="EMBL" id="RCMK01000822">
    <property type="protein sequence ID" value="KAG2911260.1"/>
    <property type="molecule type" value="Genomic_DNA"/>
</dbReference>
<dbReference type="EMBL" id="RCMI01000758">
    <property type="protein sequence ID" value="KAG2898625.1"/>
    <property type="molecule type" value="Genomic_DNA"/>
</dbReference>
<dbReference type="AlphaFoldDB" id="A0A8T1K650"/>
<protein>
    <submittedName>
        <fullName evidence="1">Uncharacterized protein</fullName>
    </submittedName>
</protein>
<reference evidence="1" key="1">
    <citation type="submission" date="2018-10" db="EMBL/GenBank/DDBJ databases">
        <title>Effector identification in a new, highly contiguous assembly of the strawberry crown rot pathogen Phytophthora cactorum.</title>
        <authorList>
            <person name="Armitage A.D."/>
            <person name="Nellist C.F."/>
            <person name="Bates H."/>
            <person name="Vickerstaff R.J."/>
            <person name="Harrison R.J."/>
        </authorList>
    </citation>
    <scope>NUCLEOTIDE SEQUENCE</scope>
    <source>
        <strain evidence="1">4032</strain>
        <strain evidence="2">4040</strain>
    </source>
</reference>
<sequence length="37" mass="4110">MATETIPKLIHQALILTGRSERWRLQAAPTAIGDGHR</sequence>
<evidence type="ECO:0000313" key="2">
    <source>
        <dbReference type="EMBL" id="KAG2911260.1"/>
    </source>
</evidence>
<name>A0A8T1K650_9STRA</name>
<evidence type="ECO:0000313" key="3">
    <source>
        <dbReference type="Proteomes" id="UP000774804"/>
    </source>
</evidence>
<gene>
    <name evidence="1" type="ORF">PC115_g16789</name>
    <name evidence="2" type="ORF">PC117_g19219</name>
</gene>
<proteinExistence type="predicted"/>
<evidence type="ECO:0000313" key="1">
    <source>
        <dbReference type="EMBL" id="KAG2898625.1"/>
    </source>
</evidence>
<comment type="caution">
    <text evidence="1">The sequence shown here is derived from an EMBL/GenBank/DDBJ whole genome shotgun (WGS) entry which is preliminary data.</text>
</comment>
<accession>A0A8T1K650</accession>
<organism evidence="1 3">
    <name type="scientific">Phytophthora cactorum</name>
    <dbReference type="NCBI Taxonomy" id="29920"/>
    <lineage>
        <taxon>Eukaryota</taxon>
        <taxon>Sar</taxon>
        <taxon>Stramenopiles</taxon>
        <taxon>Oomycota</taxon>
        <taxon>Peronosporomycetes</taxon>
        <taxon>Peronosporales</taxon>
        <taxon>Peronosporaceae</taxon>
        <taxon>Phytophthora</taxon>
    </lineage>
</organism>